<comment type="similarity">
    <text evidence="3">Belongs to the gas vesicle GvpF/GvpL family.</text>
</comment>
<protein>
    <submittedName>
        <fullName evidence="4">GvpL/GvpF family gas vesicle protein</fullName>
    </submittedName>
</protein>
<proteinExistence type="inferred from homology"/>
<dbReference type="InterPro" id="IPR009430">
    <property type="entry name" value="GvpL/GvpF"/>
</dbReference>
<dbReference type="Proteomes" id="UP001172721">
    <property type="component" value="Unassembled WGS sequence"/>
</dbReference>
<comment type="caution">
    <text evidence="4">The sequence shown here is derived from an EMBL/GenBank/DDBJ whole genome shotgun (WGS) entry which is preliminary data.</text>
</comment>
<evidence type="ECO:0000313" key="5">
    <source>
        <dbReference type="Proteomes" id="UP001172721"/>
    </source>
</evidence>
<organism evidence="4 5">
    <name type="scientific">Fictibacillus fluitans</name>
    <dbReference type="NCBI Taxonomy" id="3058422"/>
    <lineage>
        <taxon>Bacteria</taxon>
        <taxon>Bacillati</taxon>
        <taxon>Bacillota</taxon>
        <taxon>Bacilli</taxon>
        <taxon>Bacillales</taxon>
        <taxon>Fictibacillaceae</taxon>
        <taxon>Fictibacillus</taxon>
    </lineage>
</organism>
<gene>
    <name evidence="4" type="ORF">QYB97_10665</name>
</gene>
<accession>A0ABT8HXG9</accession>
<keyword evidence="1" id="KW-0304">Gas vesicle</keyword>
<keyword evidence="5" id="KW-1185">Reference proteome</keyword>
<evidence type="ECO:0000313" key="4">
    <source>
        <dbReference type="EMBL" id="MDN4524942.1"/>
    </source>
</evidence>
<evidence type="ECO:0000256" key="2">
    <source>
        <dbReference type="ARBA" id="ARBA00035108"/>
    </source>
</evidence>
<dbReference type="RefSeq" id="WP_301165989.1">
    <property type="nucleotide sequence ID" value="NZ_JAUHTR010000005.1"/>
</dbReference>
<dbReference type="Pfam" id="PF06386">
    <property type="entry name" value="GvpL_GvpF"/>
    <property type="match status" value="1"/>
</dbReference>
<evidence type="ECO:0000256" key="1">
    <source>
        <dbReference type="ARBA" id="ARBA00022987"/>
    </source>
</evidence>
<comment type="subcellular location">
    <subcellularLocation>
        <location evidence="2">Gas vesicle</location>
    </subcellularLocation>
</comment>
<dbReference type="EMBL" id="JAUHTR010000005">
    <property type="protein sequence ID" value="MDN4524942.1"/>
    <property type="molecule type" value="Genomic_DNA"/>
</dbReference>
<dbReference type="PANTHER" id="PTHR36852">
    <property type="entry name" value="PROTEIN GVPL 2"/>
    <property type="match status" value="1"/>
</dbReference>
<sequence length="275" mass="32154">MAQTATTFLYVYGICAAADIGNAERPELQGIGGEPVKISRYNGLAAILTEVDGDAFCQEQIDRQVKDADWLKKHAFHHHETVALFQQQFPLLPMSFCTIFEQDDKLQTLLRNQHDDILRKLDHLRGKQEWNIKMFCSPERLREFVQHKNPSVLSLEREMESMPKGKQFLMKKRLAMLVENELEREKNELWHQVITELEPLISEQLLRQNWGRDMTEITEEMVANCDVLIQIEEADEFFKSIETIEEELKEKGCIFHVTGPWPPYHFSKLAKEHTE</sequence>
<reference evidence="4" key="1">
    <citation type="submission" date="2023-07" db="EMBL/GenBank/DDBJ databases">
        <title>Fictibacillus sp. isolated from freshwater pond.</title>
        <authorList>
            <person name="Kirdat K."/>
            <person name="Bhat A."/>
            <person name="Mourya A."/>
            <person name="Yadav A."/>
        </authorList>
    </citation>
    <scope>NUCLEOTIDE SEQUENCE</scope>
    <source>
        <strain evidence="4">NE201</strain>
    </source>
</reference>
<dbReference type="PANTHER" id="PTHR36852:SF1">
    <property type="entry name" value="PROTEIN GVPL 2"/>
    <property type="match status" value="1"/>
</dbReference>
<name>A0ABT8HXG9_9BACL</name>
<evidence type="ECO:0000256" key="3">
    <source>
        <dbReference type="ARBA" id="ARBA00035643"/>
    </source>
</evidence>